<reference evidence="1 2" key="1">
    <citation type="journal article" date="2015" name="Genome Announc.">
        <title>Complete Genome Sequence of Polypropylene Glycol- and Polyethylene Glycol-Degrading Sphingopyxis macrogoltabida Strain EY-1.</title>
        <authorList>
            <person name="Ohtsubo Y."/>
            <person name="Nagata Y."/>
            <person name="Numata M."/>
            <person name="Tsuchikane K."/>
            <person name="Hosoyama A."/>
            <person name="Yamazoe A."/>
            <person name="Tsuda M."/>
            <person name="Fujita N."/>
            <person name="Kawai F."/>
        </authorList>
    </citation>
    <scope>NUCLEOTIDE SEQUENCE [LARGE SCALE GENOMIC DNA]</scope>
    <source>
        <strain evidence="1 2">EY-1</strain>
    </source>
</reference>
<evidence type="ECO:0000313" key="1">
    <source>
        <dbReference type="EMBL" id="ALH80804.1"/>
    </source>
</evidence>
<gene>
    <name evidence="1" type="ORF">AN936_10610</name>
</gene>
<sequence length="239" mass="26014">MTSHAVLDSNGHRELRVRADAGAELGDGVMATLTVPSEFRSVQGHFPILFRRETGRDDFTALALFGFEPAENLFLDGGRWDARYRPWSLAIQPFLIGRPASGEGPGQVHIDLDHPRIATGGEGVRLFDAEGGPTPYLEEIAERMGDLDDGHRASGAFFAALREHDLLEPFSLEVTLDDGSLHSLVGFHIIDETKLQALDVSALARLHADGHLMPIFMALASLSQLSALVARKNRRLASG</sequence>
<protein>
    <submittedName>
        <fullName evidence="1">Multidrug transporter</fullName>
    </submittedName>
</protein>
<dbReference type="InterPro" id="IPR010836">
    <property type="entry name" value="SapC"/>
</dbReference>
<accession>A0A0N9V002</accession>
<dbReference type="OrthoDB" id="8888710at2"/>
<dbReference type="Proteomes" id="UP000058074">
    <property type="component" value="Chromosome"/>
</dbReference>
<name>A0A0N9V002_SPHMC</name>
<dbReference type="PATRIC" id="fig|33050.5.peg.2191"/>
<dbReference type="EMBL" id="CP012700">
    <property type="protein sequence ID" value="ALH80804.1"/>
    <property type="molecule type" value="Genomic_DNA"/>
</dbReference>
<dbReference type="KEGG" id="smag:AN936_10610"/>
<dbReference type="RefSeq" id="WP_054588112.1">
    <property type="nucleotide sequence ID" value="NZ_CP012700.1"/>
</dbReference>
<dbReference type="AlphaFoldDB" id="A0A0N9V002"/>
<organism evidence="1 2">
    <name type="scientific">Sphingopyxis macrogoltabida</name>
    <name type="common">Sphingomonas macrogoltabidus</name>
    <dbReference type="NCBI Taxonomy" id="33050"/>
    <lineage>
        <taxon>Bacteria</taxon>
        <taxon>Pseudomonadati</taxon>
        <taxon>Pseudomonadota</taxon>
        <taxon>Alphaproteobacteria</taxon>
        <taxon>Sphingomonadales</taxon>
        <taxon>Sphingomonadaceae</taxon>
        <taxon>Sphingopyxis</taxon>
    </lineage>
</organism>
<proteinExistence type="predicted"/>
<evidence type="ECO:0000313" key="2">
    <source>
        <dbReference type="Proteomes" id="UP000058074"/>
    </source>
</evidence>
<dbReference type="Pfam" id="PF07277">
    <property type="entry name" value="SapC"/>
    <property type="match status" value="1"/>
</dbReference>